<dbReference type="EMBL" id="JAHGAW010000017">
    <property type="protein sequence ID" value="MBT2189353.1"/>
    <property type="molecule type" value="Genomic_DNA"/>
</dbReference>
<dbReference type="InterPro" id="IPR035944">
    <property type="entry name" value="YfbM-like_sf"/>
</dbReference>
<gene>
    <name evidence="1" type="ORF">KK488_20575</name>
</gene>
<evidence type="ECO:0000313" key="1">
    <source>
        <dbReference type="EMBL" id="MBT2189353.1"/>
    </source>
</evidence>
<sequence>MSIICTYVRAKPAIMESLCADPDSIPERCFAGKDVTMIDIDRATDGLAWLASPRKRAEAAYHDRLMRDADWPDHEARRSLAAIDRMPVEDALAAIERWKEGGVIIPDIGLAAVLYPAERVPALSTALAGLTEESLRLHLDFATMDRDDVLPGNWMEEGEDLFLFYLLPYLSRLKHFYRSAADAGESVLLIWS</sequence>
<dbReference type="RefSeq" id="WP_214625598.1">
    <property type="nucleotide sequence ID" value="NZ_JAHGAW010000017.1"/>
</dbReference>
<dbReference type="AlphaFoldDB" id="A0A9X1DGC6"/>
<comment type="caution">
    <text evidence="1">The sequence shown here is derived from an EMBL/GenBank/DDBJ whole genome shotgun (WGS) entry which is preliminary data.</text>
</comment>
<reference evidence="1" key="1">
    <citation type="submission" date="2021-05" db="EMBL/GenBank/DDBJ databases">
        <title>Genome of Sphingobium sp. strain.</title>
        <authorList>
            <person name="Fan R."/>
        </authorList>
    </citation>
    <scope>NUCLEOTIDE SEQUENCE</scope>
    <source>
        <strain evidence="1">H33</strain>
    </source>
</reference>
<keyword evidence="2" id="KW-1185">Reference proteome</keyword>
<evidence type="ECO:0000313" key="2">
    <source>
        <dbReference type="Proteomes" id="UP001138757"/>
    </source>
</evidence>
<dbReference type="Gene3D" id="3.40.1760.10">
    <property type="entry name" value="YfbM-like super family"/>
    <property type="match status" value="1"/>
</dbReference>
<accession>A0A9X1DGC6</accession>
<dbReference type="SUPFAM" id="SSF111069">
    <property type="entry name" value="Hypothetical protein yfbM"/>
    <property type="match status" value="1"/>
</dbReference>
<organism evidence="1 2">
    <name type="scientific">Sphingobium nicotianae</name>
    <dbReference type="NCBI Taxonomy" id="2782607"/>
    <lineage>
        <taxon>Bacteria</taxon>
        <taxon>Pseudomonadati</taxon>
        <taxon>Pseudomonadota</taxon>
        <taxon>Alphaproteobacteria</taxon>
        <taxon>Sphingomonadales</taxon>
        <taxon>Sphingomonadaceae</taxon>
        <taxon>Sphingobium</taxon>
    </lineage>
</organism>
<protein>
    <submittedName>
        <fullName evidence="1">DUF1877 family protein</fullName>
    </submittedName>
</protein>
<dbReference type="Pfam" id="PF08974">
    <property type="entry name" value="DUF1877"/>
    <property type="match status" value="1"/>
</dbReference>
<name>A0A9X1DGC6_9SPHN</name>
<proteinExistence type="predicted"/>
<dbReference type="Proteomes" id="UP001138757">
    <property type="component" value="Unassembled WGS sequence"/>
</dbReference>
<dbReference type="InterPro" id="IPR015068">
    <property type="entry name" value="DUF1877"/>
</dbReference>